<sequence length="162" mass="17447">MLTDAALKTAVAAASGRRRIDFPNVTRQTRAATELGSLWIWAVPRDHYVGGDRPSIAYLREDEWACAPETRTGDLAMLLRPDGRDLEGVLVATSAAYIVGAPYWKVSGSTVCRFAIVGLFSQPVPLRALGIPKPPPFEPAVRVTASQWHPAHRLAGGAVTTS</sequence>
<proteinExistence type="predicted"/>
<evidence type="ECO:0000313" key="2">
    <source>
        <dbReference type="Proteomes" id="UP001596119"/>
    </source>
</evidence>
<comment type="caution">
    <text evidence="1">The sequence shown here is derived from an EMBL/GenBank/DDBJ whole genome shotgun (WGS) entry which is preliminary data.</text>
</comment>
<evidence type="ECO:0000313" key="1">
    <source>
        <dbReference type="EMBL" id="MFC5947051.1"/>
    </source>
</evidence>
<name>A0ABW1I320_9PSEU</name>
<organism evidence="1 2">
    <name type="scientific">Pseudonocardia lutea</name>
    <dbReference type="NCBI Taxonomy" id="2172015"/>
    <lineage>
        <taxon>Bacteria</taxon>
        <taxon>Bacillati</taxon>
        <taxon>Actinomycetota</taxon>
        <taxon>Actinomycetes</taxon>
        <taxon>Pseudonocardiales</taxon>
        <taxon>Pseudonocardiaceae</taxon>
        <taxon>Pseudonocardia</taxon>
    </lineage>
</organism>
<keyword evidence="2" id="KW-1185">Reference proteome</keyword>
<dbReference type="EMBL" id="JBHSQK010000005">
    <property type="protein sequence ID" value="MFC5947051.1"/>
    <property type="molecule type" value="Genomic_DNA"/>
</dbReference>
<dbReference type="RefSeq" id="WP_379563537.1">
    <property type="nucleotide sequence ID" value="NZ_JBHSQK010000005.1"/>
</dbReference>
<protein>
    <submittedName>
        <fullName evidence="1">Uncharacterized protein</fullName>
    </submittedName>
</protein>
<reference evidence="2" key="1">
    <citation type="journal article" date="2019" name="Int. J. Syst. Evol. Microbiol.">
        <title>The Global Catalogue of Microorganisms (GCM) 10K type strain sequencing project: providing services to taxonomists for standard genome sequencing and annotation.</title>
        <authorList>
            <consortium name="The Broad Institute Genomics Platform"/>
            <consortium name="The Broad Institute Genome Sequencing Center for Infectious Disease"/>
            <person name="Wu L."/>
            <person name="Ma J."/>
        </authorList>
    </citation>
    <scope>NUCLEOTIDE SEQUENCE [LARGE SCALE GENOMIC DNA]</scope>
    <source>
        <strain evidence="2">CGMCC 4.7397</strain>
    </source>
</reference>
<dbReference type="Proteomes" id="UP001596119">
    <property type="component" value="Unassembled WGS sequence"/>
</dbReference>
<accession>A0ABW1I320</accession>
<gene>
    <name evidence="1" type="ORF">ACFQH9_02010</name>
</gene>